<dbReference type="InterPro" id="IPR002061">
    <property type="entry name" value="Scorpion_toxinL/defensin"/>
</dbReference>
<evidence type="ECO:0000259" key="6">
    <source>
        <dbReference type="PROSITE" id="PS51863"/>
    </source>
</evidence>
<feature type="signal peptide" evidence="5">
    <location>
        <begin position="1"/>
        <end position="18"/>
    </location>
</feature>
<dbReference type="PROSITE" id="PS51863">
    <property type="entry name" value="LCN_CSAB"/>
    <property type="match status" value="1"/>
</dbReference>
<keyword evidence="5" id="KW-0732">Signal</keyword>
<dbReference type="Pfam" id="PF00537">
    <property type="entry name" value="Toxin_3"/>
    <property type="match status" value="1"/>
</dbReference>
<evidence type="ECO:0000256" key="1">
    <source>
        <dbReference type="ARBA" id="ARBA00004613"/>
    </source>
</evidence>
<reference evidence="7" key="1">
    <citation type="journal article" date="2017" name="Toxicon">
        <title>Venom-gland transcriptomics and venom proteomics of the Hentz striped scorpion (Centruroides hentzi; Buthidae) reveal high toxin diversity in a harmless member of a lethal family.</title>
        <authorList>
            <person name="Ward M.J."/>
            <person name="Ellsworth S.A."/>
            <person name="Rokyta D.R."/>
        </authorList>
    </citation>
    <scope>NUCLEOTIDE SEQUENCE</scope>
    <source>
        <tissue evidence="7">Venom gland</tissue>
    </source>
</reference>
<dbReference type="FunFam" id="3.30.30.10:FF:000002">
    <property type="entry name" value="Alpha-like toxin BmK-M1"/>
    <property type="match status" value="1"/>
</dbReference>
<comment type="subcellular location">
    <subcellularLocation>
        <location evidence="1">Secreted</location>
    </subcellularLocation>
</comment>
<name>A0A2I9LPA6_9SCOR</name>
<evidence type="ECO:0000256" key="4">
    <source>
        <dbReference type="ARBA" id="ARBA00023157"/>
    </source>
</evidence>
<dbReference type="InterPro" id="IPR044062">
    <property type="entry name" value="LCN-type_CS_alpha_beta_dom"/>
</dbReference>
<organism evidence="7">
    <name type="scientific">Centruroides hentzi</name>
    <dbReference type="NCBI Taxonomy" id="88313"/>
    <lineage>
        <taxon>Eukaryota</taxon>
        <taxon>Metazoa</taxon>
        <taxon>Ecdysozoa</taxon>
        <taxon>Arthropoda</taxon>
        <taxon>Chelicerata</taxon>
        <taxon>Arachnida</taxon>
        <taxon>Scorpiones</taxon>
        <taxon>Buthida</taxon>
        <taxon>Buthoidea</taxon>
        <taxon>Buthidae</taxon>
        <taxon>Centruroides</taxon>
    </lineage>
</organism>
<dbReference type="CDD" id="cd23106">
    <property type="entry name" value="neurotoxins_LC_scorpion"/>
    <property type="match status" value="1"/>
</dbReference>
<keyword evidence="4" id="KW-1015">Disulfide bond</keyword>
<dbReference type="SUPFAM" id="SSF57095">
    <property type="entry name" value="Scorpion toxin-like"/>
    <property type="match status" value="1"/>
</dbReference>
<dbReference type="InterPro" id="IPR018218">
    <property type="entry name" value="Scorpion_toxinL"/>
</dbReference>
<dbReference type="Gene3D" id="3.30.30.10">
    <property type="entry name" value="Knottin, scorpion toxin-like"/>
    <property type="match status" value="1"/>
</dbReference>
<dbReference type="EMBL" id="GFWZ01000225">
    <property type="protein sequence ID" value="MBW20215.1"/>
    <property type="molecule type" value="Transcribed_RNA"/>
</dbReference>
<feature type="chain" id="PRO_5014362119" evidence="5">
    <location>
        <begin position="19"/>
        <end position="83"/>
    </location>
</feature>
<dbReference type="SMART" id="SM00505">
    <property type="entry name" value="Knot1"/>
    <property type="match status" value="1"/>
</dbReference>
<keyword evidence="3" id="KW-0800">Toxin</keyword>
<evidence type="ECO:0000256" key="5">
    <source>
        <dbReference type="SAM" id="SignalP"/>
    </source>
</evidence>
<sequence>MKILILIIASLLLIGVECKSGYPMTRDGCKISCVINNTYCDNECKQKKASSGYCYFLGLACYCDGLPEDAEVWESSTNKCGGK</sequence>
<protein>
    <submittedName>
        <fullName evidence="7">NaTx</fullName>
    </submittedName>
</protein>
<evidence type="ECO:0000256" key="2">
    <source>
        <dbReference type="ARBA" id="ARBA00022525"/>
    </source>
</evidence>
<dbReference type="GO" id="GO:0006952">
    <property type="term" value="P:defense response"/>
    <property type="evidence" value="ECO:0007669"/>
    <property type="project" value="InterPro"/>
</dbReference>
<dbReference type="InterPro" id="IPR003614">
    <property type="entry name" value="Knottins"/>
</dbReference>
<dbReference type="PRINTS" id="PR00285">
    <property type="entry name" value="SCORPNTOXIN"/>
</dbReference>
<keyword evidence="2" id="KW-0964">Secreted</keyword>
<dbReference type="GO" id="GO:0005576">
    <property type="term" value="C:extracellular region"/>
    <property type="evidence" value="ECO:0007669"/>
    <property type="project" value="UniProtKB-SubCell"/>
</dbReference>
<evidence type="ECO:0000313" key="7">
    <source>
        <dbReference type="EMBL" id="MBW20215.1"/>
    </source>
</evidence>
<dbReference type="GO" id="GO:0019871">
    <property type="term" value="F:sodium channel inhibitor activity"/>
    <property type="evidence" value="ECO:0007669"/>
    <property type="project" value="InterPro"/>
</dbReference>
<feature type="domain" description="LCN-type CS-alpha/beta" evidence="6">
    <location>
        <begin position="19"/>
        <end position="81"/>
    </location>
</feature>
<dbReference type="InterPro" id="IPR036574">
    <property type="entry name" value="Scorpion_toxin-like_sf"/>
</dbReference>
<proteinExistence type="predicted"/>
<dbReference type="GO" id="GO:0090729">
    <property type="term" value="F:toxin activity"/>
    <property type="evidence" value="ECO:0007669"/>
    <property type="project" value="UniProtKB-KW"/>
</dbReference>
<accession>A0A2I9LPA6</accession>
<dbReference type="AlphaFoldDB" id="A0A2I9LPA6"/>
<evidence type="ECO:0000256" key="3">
    <source>
        <dbReference type="ARBA" id="ARBA00022656"/>
    </source>
</evidence>